<dbReference type="EMBL" id="PXYT01000023">
    <property type="protein sequence ID" value="PSR27899.1"/>
    <property type="molecule type" value="Genomic_DNA"/>
</dbReference>
<proteinExistence type="predicted"/>
<gene>
    <name evidence="2" type="ORF">C7B43_10970</name>
</gene>
<comment type="caution">
    <text evidence="2">The sequence shown here is derived from an EMBL/GenBank/DDBJ whole genome shotgun (WGS) entry which is preliminary data.</text>
</comment>
<reference evidence="2 3" key="1">
    <citation type="journal article" date="2014" name="BMC Genomics">
        <title>Comparison of environmental and isolate Sulfobacillus genomes reveals diverse carbon, sulfur, nitrogen, and hydrogen metabolisms.</title>
        <authorList>
            <person name="Justice N.B."/>
            <person name="Norman A."/>
            <person name="Brown C.T."/>
            <person name="Singh A."/>
            <person name="Thomas B.C."/>
            <person name="Banfield J.F."/>
        </authorList>
    </citation>
    <scope>NUCLEOTIDE SEQUENCE [LARGE SCALE GENOMIC DNA]</scope>
    <source>
        <strain evidence="2">AMDSBA1</strain>
    </source>
</reference>
<accession>A0A2T2X077</accession>
<organism evidence="2 3">
    <name type="scientific">Sulfobacillus benefaciens</name>
    <dbReference type="NCBI Taxonomy" id="453960"/>
    <lineage>
        <taxon>Bacteria</taxon>
        <taxon>Bacillati</taxon>
        <taxon>Bacillota</taxon>
        <taxon>Clostridia</taxon>
        <taxon>Eubacteriales</taxon>
        <taxon>Clostridiales Family XVII. Incertae Sedis</taxon>
        <taxon>Sulfobacillus</taxon>
    </lineage>
</organism>
<evidence type="ECO:0000313" key="3">
    <source>
        <dbReference type="Proteomes" id="UP000242699"/>
    </source>
</evidence>
<evidence type="ECO:0000256" key="1">
    <source>
        <dbReference type="SAM" id="SignalP"/>
    </source>
</evidence>
<keyword evidence="1" id="KW-0732">Signal</keyword>
<feature type="signal peptide" evidence="1">
    <location>
        <begin position="1"/>
        <end position="33"/>
    </location>
</feature>
<dbReference type="Proteomes" id="UP000242699">
    <property type="component" value="Unassembled WGS sequence"/>
</dbReference>
<name>A0A2T2X077_9FIRM</name>
<protein>
    <submittedName>
        <fullName evidence="2">Uncharacterized protein</fullName>
    </submittedName>
</protein>
<sequence>MNFFHINARIVRRVGFAAATLGIVIASSPMTFAAGPNGPGPNGPGNGGSKFQLTNLTVSALKNSSQTFDLMVTVDQTGADGSSSTKYFHSFPSTLYIQLVKNGQVVNSTPYSAALITPGNPGITYKPGTHHDVSGTAEYQLTLPSGTSVGQKESLRIFSPPAPNSQSPNAQYTFRMGIASDPSWSDDVVSGTGTVTSTLPYGQLPEVPFAVGIPLVGVAASGVIWRLRRKSANPSFTQAGKIG</sequence>
<evidence type="ECO:0000313" key="2">
    <source>
        <dbReference type="EMBL" id="PSR27899.1"/>
    </source>
</evidence>
<dbReference type="AlphaFoldDB" id="A0A2T2X077"/>
<feature type="chain" id="PRO_5015443746" evidence="1">
    <location>
        <begin position="34"/>
        <end position="243"/>
    </location>
</feature>